<dbReference type="InterPro" id="IPR020568">
    <property type="entry name" value="Ribosomal_Su5_D2-typ_SF"/>
</dbReference>
<evidence type="ECO:0000256" key="8">
    <source>
        <dbReference type="ARBA" id="ARBA00050665"/>
    </source>
</evidence>
<dbReference type="Pfam" id="PF05362">
    <property type="entry name" value="Lon_C"/>
    <property type="match status" value="1"/>
</dbReference>
<dbReference type="FunFam" id="3.40.50.300:FF:000021">
    <property type="entry name" value="Lon protease homolog"/>
    <property type="match status" value="1"/>
</dbReference>
<feature type="domain" description="Lon proteolytic" evidence="18">
    <location>
        <begin position="696"/>
        <end position="875"/>
    </location>
</feature>
<comment type="subunit">
    <text evidence="7 12">Homohexamer. Organized in a ring with a central cavity.</text>
</comment>
<evidence type="ECO:0000256" key="17">
    <source>
        <dbReference type="SAM" id="MobiDB-lite"/>
    </source>
</evidence>
<dbReference type="GO" id="GO:0005737">
    <property type="term" value="C:cytoplasm"/>
    <property type="evidence" value="ECO:0007669"/>
    <property type="project" value="UniProtKB-SubCell"/>
</dbReference>
<dbReference type="InterPro" id="IPR014721">
    <property type="entry name" value="Ribsml_uS5_D2-typ_fold_subgr"/>
</dbReference>
<evidence type="ECO:0000313" key="19">
    <source>
        <dbReference type="EMBL" id="EXU60814.1"/>
    </source>
</evidence>
<dbReference type="Gene3D" id="3.40.50.300">
    <property type="entry name" value="P-loop containing nucleotide triphosphate hydrolases"/>
    <property type="match status" value="1"/>
</dbReference>
<dbReference type="Proteomes" id="UP000020977">
    <property type="component" value="Unassembled WGS sequence"/>
</dbReference>
<dbReference type="SUPFAM" id="SSF54211">
    <property type="entry name" value="Ribosomal protein S5 domain 2-like"/>
    <property type="match status" value="1"/>
</dbReference>
<evidence type="ECO:0000256" key="11">
    <source>
        <dbReference type="ARBA" id="ARBA00071934"/>
    </source>
</evidence>
<feature type="region of interest" description="Disordered" evidence="17">
    <location>
        <begin position="82"/>
        <end position="102"/>
    </location>
</feature>
<dbReference type="PROSITE" id="PS51786">
    <property type="entry name" value="LON_PROTEOLYTIC"/>
    <property type="match status" value="1"/>
</dbReference>
<keyword evidence="6" id="KW-0346">Stress response</keyword>
<evidence type="ECO:0000256" key="5">
    <source>
        <dbReference type="ARBA" id="ARBA00022840"/>
    </source>
</evidence>
<dbReference type="eggNOG" id="COG0466">
    <property type="taxonomic scope" value="Bacteria"/>
</dbReference>
<dbReference type="Gene3D" id="3.30.230.10">
    <property type="match status" value="1"/>
</dbReference>
<evidence type="ECO:0000256" key="16">
    <source>
        <dbReference type="SAM" id="Coils"/>
    </source>
</evidence>
<dbReference type="PIRSF" id="PIRSF001174">
    <property type="entry name" value="Lon_proteas"/>
    <property type="match status" value="1"/>
</dbReference>
<evidence type="ECO:0000256" key="7">
    <source>
        <dbReference type="ARBA" id="ARBA00026070"/>
    </source>
</evidence>
<dbReference type="SMART" id="SM00382">
    <property type="entry name" value="AAA"/>
    <property type="match status" value="1"/>
</dbReference>
<gene>
    <name evidence="19" type="primary">lon</name>
    <name evidence="19" type="ORF">MOVI_7090</name>
</gene>
<name>A0A014L5T0_9BACT</name>
<dbReference type="PATRIC" id="fig|1188239.3.peg.1666"/>
<comment type="catalytic activity">
    <reaction evidence="8 12 15">
        <text>Hydrolysis of proteins in presence of ATP.</text>
        <dbReference type="EC" id="3.4.21.53"/>
    </reaction>
</comment>
<evidence type="ECO:0000256" key="10">
    <source>
        <dbReference type="ARBA" id="ARBA00066743"/>
    </source>
</evidence>
<dbReference type="InterPro" id="IPR027417">
    <property type="entry name" value="P-loop_NTPase"/>
</dbReference>
<evidence type="ECO:0000256" key="4">
    <source>
        <dbReference type="ARBA" id="ARBA00022825"/>
    </source>
</evidence>
<evidence type="ECO:0000256" key="1">
    <source>
        <dbReference type="ARBA" id="ARBA00022670"/>
    </source>
</evidence>
<keyword evidence="5 12" id="KW-0067">ATP-binding</keyword>
<dbReference type="SUPFAM" id="SSF52540">
    <property type="entry name" value="P-loop containing nucleoside triphosphate hydrolases"/>
    <property type="match status" value="1"/>
</dbReference>
<evidence type="ECO:0000256" key="2">
    <source>
        <dbReference type="ARBA" id="ARBA00022741"/>
    </source>
</evidence>
<dbReference type="Pfam" id="PF22667">
    <property type="entry name" value="Lon_lid"/>
    <property type="match status" value="1"/>
</dbReference>
<comment type="subcellular location">
    <subcellularLocation>
        <location evidence="12">Cytoplasm</location>
    </subcellularLocation>
</comment>
<dbReference type="RefSeq" id="WP_044284521.1">
    <property type="nucleotide sequence ID" value="NZ_JFAD01000038.1"/>
</dbReference>
<dbReference type="Gene3D" id="1.10.8.60">
    <property type="match status" value="1"/>
</dbReference>
<dbReference type="InterPro" id="IPR027065">
    <property type="entry name" value="Lon_Prtase"/>
</dbReference>
<dbReference type="GO" id="GO:0006508">
    <property type="term" value="P:proteolysis"/>
    <property type="evidence" value="ECO:0007669"/>
    <property type="project" value="UniProtKB-KW"/>
</dbReference>
<evidence type="ECO:0000313" key="20">
    <source>
        <dbReference type="Proteomes" id="UP000020977"/>
    </source>
</evidence>
<dbReference type="InterPro" id="IPR003959">
    <property type="entry name" value="ATPase_AAA_core"/>
</dbReference>
<organism evidence="19 20">
    <name type="scientific">Mesomycoplasma ovipneumoniae 14811</name>
    <dbReference type="NCBI Taxonomy" id="1188239"/>
    <lineage>
        <taxon>Bacteria</taxon>
        <taxon>Bacillati</taxon>
        <taxon>Mycoplasmatota</taxon>
        <taxon>Mycoplasmoidales</taxon>
        <taxon>Metamycoplasmataceae</taxon>
        <taxon>Mesomycoplasma</taxon>
    </lineage>
</organism>
<feature type="active site" evidence="13 15">
    <location>
        <position position="825"/>
    </location>
</feature>
<dbReference type="STRING" id="1188239.MOVI_7090"/>
<evidence type="ECO:0000256" key="3">
    <source>
        <dbReference type="ARBA" id="ARBA00022801"/>
    </source>
</evidence>
<dbReference type="GO" id="GO:0005524">
    <property type="term" value="F:ATP binding"/>
    <property type="evidence" value="ECO:0007669"/>
    <property type="project" value="UniProtKB-KW"/>
</dbReference>
<dbReference type="InterPro" id="IPR004815">
    <property type="entry name" value="Lon_bac/euk-typ"/>
</dbReference>
<dbReference type="Pfam" id="PF00004">
    <property type="entry name" value="AAA"/>
    <property type="match status" value="1"/>
</dbReference>
<dbReference type="PANTHER" id="PTHR10046">
    <property type="entry name" value="ATP DEPENDENT LON PROTEASE FAMILY MEMBER"/>
    <property type="match status" value="1"/>
</dbReference>
<dbReference type="GO" id="GO:0030163">
    <property type="term" value="P:protein catabolic process"/>
    <property type="evidence" value="ECO:0007669"/>
    <property type="project" value="InterPro"/>
</dbReference>
<comment type="similarity">
    <text evidence="12 15">Belongs to the peptidase S16 family.</text>
</comment>
<accession>A0A014L5T0</accession>
<feature type="coiled-coil region" evidence="16">
    <location>
        <begin position="50"/>
        <end position="77"/>
    </location>
</feature>
<comment type="function">
    <text evidence="9">ATP-dependent serine protease that mediates the selective degradation of mutant and abnormal proteins as well as certain short-lived regulatory proteins. Required for cellular homeostasis and for survival from DNA damage and developmental changes induced by stress. Degrades polypeptides processively to yield small peptide fragments that are 5 to 10 amino acids long. Binds to DNA in a double-stranded, site-specific manner.</text>
</comment>
<sequence length="875" mass="99067">MPVHSYRFLVASEDIYFPNTAQQTISFSDPESIKILREIYHSTSRTTLTNKELLIVYRKENEEVDLFEEEIIDEQLDKKATEQNKSGAAGAAKSKTSENEKLTVDPKIENDFSPRILDIDELSKYASLIRVQSYRAKTRPDKSDWQTVILDFTVLEKVQLVDLITDPNKAKADQITIKSTREIIKNREIHVTLINDLLEFGRKTKNFKMPGELLLVVDKFQNSNTEVEKNEFIKGVTNTLSSSVSLNYQQKYHLFSLNSYASKIKKLYEHVHTFNEQIRLEDEINVILKSNLDKQQTEFILKEKIKAIRKKLGEDSRYEDEIEELLHSEIGKLIFPKEVAKTIKREANRLKSMMATSPESNITKNYLDLLVALPWRRVRKDILDIQNVRQKLEEAHYGLDEIKKRIIEYLAALIHRRSQSNQEPTLEKIDGDYCDSNLFVSSKVQKGRTNSIPILTLVGPPGTGKTSIAMAIAESIGKEFVKISLGGVRDEAEIRGHRRTYVGALPGKIIQALKKAGVSNPLILLDEIDKMGSDFKGDPAAAMLEVLDPEQNRFFQDHYLELEYDLSQVLFVATANEIHDIPEPLLDRVEIIELSSYTFLEKLQIAKSHLIPAVLKENSLDPKYFPIDDETIDYLIRYYTREAGVRGLKRVFDKIARKIIVRLLENTLAENFKIDVKFARELLGIEKFDPDPVDASPQIGTVNGLGYSPLGGSTLQIEVSTIPGRGDIKLTGSLKDVMQESARIALSYVQSKAKDFGIDFDFENTLIHIHVPEGAVPKDGPSAGITFTTAIISALSQKPVSHDIAMTGEITLRGKVLGIGGLKEKSLGAYKSGIKTIFIPQSNEKNLVDLPDEVKNSIKFIPVETYQQIYDFIFK</sequence>
<feature type="active site" evidence="13 15">
    <location>
        <position position="782"/>
    </location>
</feature>
<dbReference type="EMBL" id="JFAD01000038">
    <property type="protein sequence ID" value="EXU60814.1"/>
    <property type="molecule type" value="Genomic_DNA"/>
</dbReference>
<evidence type="ECO:0000256" key="15">
    <source>
        <dbReference type="PROSITE-ProRule" id="PRU01122"/>
    </source>
</evidence>
<dbReference type="InterPro" id="IPR054594">
    <property type="entry name" value="Lon_lid"/>
</dbReference>
<proteinExistence type="inferred from homology"/>
<dbReference type="AlphaFoldDB" id="A0A014L5T0"/>
<dbReference type="GO" id="GO:0016887">
    <property type="term" value="F:ATP hydrolysis activity"/>
    <property type="evidence" value="ECO:0007669"/>
    <property type="project" value="InterPro"/>
</dbReference>
<dbReference type="CDD" id="cd19500">
    <property type="entry name" value="RecA-like_Lon"/>
    <property type="match status" value="1"/>
</dbReference>
<dbReference type="GO" id="GO:0004252">
    <property type="term" value="F:serine-type endopeptidase activity"/>
    <property type="evidence" value="ECO:0007669"/>
    <property type="project" value="UniProtKB-UniRule"/>
</dbReference>
<dbReference type="InterPro" id="IPR008269">
    <property type="entry name" value="Lon_proteolytic"/>
</dbReference>
<dbReference type="NCBIfam" id="TIGR00763">
    <property type="entry name" value="lon"/>
    <property type="match status" value="1"/>
</dbReference>
<keyword evidence="16" id="KW-0175">Coiled coil</keyword>
<evidence type="ECO:0000256" key="14">
    <source>
        <dbReference type="PIRSR" id="PIRSR001174-2"/>
    </source>
</evidence>
<dbReference type="EC" id="3.4.21.53" evidence="10 12"/>
<dbReference type="PRINTS" id="PR00830">
    <property type="entry name" value="ENDOLAPTASE"/>
</dbReference>
<keyword evidence="4 12" id="KW-0720">Serine protease</keyword>
<protein>
    <recommendedName>
        <fullName evidence="11 12">Lon protease</fullName>
        <ecNumber evidence="10 12">3.4.21.53</ecNumber>
    </recommendedName>
</protein>
<keyword evidence="12" id="KW-0963">Cytoplasm</keyword>
<evidence type="ECO:0000259" key="18">
    <source>
        <dbReference type="PROSITE" id="PS51786"/>
    </source>
</evidence>
<keyword evidence="1 12" id="KW-0645">Protease</keyword>
<dbReference type="Gene3D" id="1.20.5.5270">
    <property type="match status" value="1"/>
</dbReference>
<evidence type="ECO:0000256" key="9">
    <source>
        <dbReference type="ARBA" id="ARBA00053875"/>
    </source>
</evidence>
<dbReference type="Gene3D" id="1.20.58.1480">
    <property type="match status" value="1"/>
</dbReference>
<feature type="binding site" evidence="14">
    <location>
        <begin position="459"/>
        <end position="466"/>
    </location>
    <ligand>
        <name>ATP</name>
        <dbReference type="ChEBI" id="CHEBI:30616"/>
    </ligand>
</feature>
<feature type="compositionally biased region" description="Low complexity" evidence="17">
    <location>
        <begin position="85"/>
        <end position="94"/>
    </location>
</feature>
<evidence type="ECO:0000256" key="13">
    <source>
        <dbReference type="PIRSR" id="PIRSR001174-1"/>
    </source>
</evidence>
<dbReference type="GO" id="GO:0004176">
    <property type="term" value="F:ATP-dependent peptidase activity"/>
    <property type="evidence" value="ECO:0007669"/>
    <property type="project" value="UniProtKB-UniRule"/>
</dbReference>
<dbReference type="InterPro" id="IPR003593">
    <property type="entry name" value="AAA+_ATPase"/>
</dbReference>
<keyword evidence="2 12" id="KW-0547">Nucleotide-binding</keyword>
<evidence type="ECO:0000256" key="12">
    <source>
        <dbReference type="PIRNR" id="PIRNR001174"/>
    </source>
</evidence>
<comment type="caution">
    <text evidence="19">The sequence shown here is derived from an EMBL/GenBank/DDBJ whole genome shotgun (WGS) entry which is preliminary data.</text>
</comment>
<reference evidence="19 20" key="1">
    <citation type="submission" date="2014-03" db="EMBL/GenBank/DDBJ databases">
        <title>Genome sequence of Mycoplasma ovipneumoniae strain 14811.</title>
        <authorList>
            <person name="Sirand-Pugnet P."/>
            <person name="Breton M."/>
            <person name="Dordet-Frisoni E."/>
            <person name="Baranowski E."/>
            <person name="Barre A."/>
            <person name="Couture C."/>
            <person name="Dupuy V."/>
            <person name="Gaurivaud P."/>
            <person name="Jacob D."/>
            <person name="Lemaitre C."/>
            <person name="Manso-Silvan L."/>
            <person name="Nikolski M."/>
            <person name="Nouvel L.-X."/>
            <person name="Poumarat F."/>
            <person name="Tardy F."/>
            <person name="Thebault P."/>
            <person name="Theil S."/>
            <person name="Citti C."/>
            <person name="Thiaucourt F."/>
            <person name="Blanchard A."/>
        </authorList>
    </citation>
    <scope>NUCLEOTIDE SEQUENCE [LARGE SCALE GENOMIC DNA]</scope>
    <source>
        <strain evidence="19 20">14811</strain>
    </source>
</reference>
<evidence type="ECO:0000256" key="6">
    <source>
        <dbReference type="ARBA" id="ARBA00023016"/>
    </source>
</evidence>
<keyword evidence="3 12" id="KW-0378">Hydrolase</keyword>